<dbReference type="EMBL" id="WOTB01000008">
    <property type="protein sequence ID" value="NHN84568.1"/>
    <property type="molecule type" value="Genomic_DNA"/>
</dbReference>
<protein>
    <submittedName>
        <fullName evidence="2">YdcF family protein</fullName>
    </submittedName>
</protein>
<evidence type="ECO:0000313" key="3">
    <source>
        <dbReference type="Proteomes" id="UP000635278"/>
    </source>
</evidence>
<organism evidence="2 3">
    <name type="scientific">Acetobacter musti</name>
    <dbReference type="NCBI Taxonomy" id="864732"/>
    <lineage>
        <taxon>Bacteria</taxon>
        <taxon>Pseudomonadati</taxon>
        <taxon>Pseudomonadota</taxon>
        <taxon>Alphaproteobacteria</taxon>
        <taxon>Acetobacterales</taxon>
        <taxon>Acetobacteraceae</taxon>
        <taxon>Acetobacter</taxon>
    </lineage>
</organism>
<name>A0ABX0JP75_9PROT</name>
<feature type="domain" description="DUF218" evidence="1">
    <location>
        <begin position="7"/>
        <end position="146"/>
    </location>
</feature>
<dbReference type="InterPro" id="IPR051599">
    <property type="entry name" value="Cell_Envelope_Assoc"/>
</dbReference>
<accession>A0ABX0JP75</accession>
<dbReference type="CDD" id="cd06259">
    <property type="entry name" value="YdcF-like"/>
    <property type="match status" value="1"/>
</dbReference>
<dbReference type="InterPro" id="IPR003848">
    <property type="entry name" value="DUF218"/>
</dbReference>
<comment type="caution">
    <text evidence="2">The sequence shown here is derived from an EMBL/GenBank/DDBJ whole genome shotgun (WGS) entry which is preliminary data.</text>
</comment>
<dbReference type="InterPro" id="IPR014729">
    <property type="entry name" value="Rossmann-like_a/b/a_fold"/>
</dbReference>
<proteinExistence type="predicted"/>
<keyword evidence="3" id="KW-1185">Reference proteome</keyword>
<sequence>MTQPFPVIIFGAALNGDGTPAPVLIRRLAAALRFGQRGTVRPLYIPTGGVPQAGRTEAEIMTALLRDAGVPDTAILPEPLASDTCDSAIICTRILRARGWTGPVGLVTSDFHMMRCVAMMRALGWSVVKIPALAETGLPAPVLLWQWLREAPATLWDVLLVLLWRLRHPG</sequence>
<dbReference type="RefSeq" id="WP_173582964.1">
    <property type="nucleotide sequence ID" value="NZ_WOTB01000008.1"/>
</dbReference>
<gene>
    <name evidence="2" type="ORF">GOB93_07910</name>
</gene>
<evidence type="ECO:0000259" key="1">
    <source>
        <dbReference type="Pfam" id="PF02698"/>
    </source>
</evidence>
<dbReference type="Pfam" id="PF02698">
    <property type="entry name" value="DUF218"/>
    <property type="match status" value="1"/>
</dbReference>
<dbReference type="PANTHER" id="PTHR30336:SF4">
    <property type="entry name" value="ENVELOPE BIOGENESIS FACTOR ELYC"/>
    <property type="match status" value="1"/>
</dbReference>
<evidence type="ECO:0000313" key="2">
    <source>
        <dbReference type="EMBL" id="NHN84568.1"/>
    </source>
</evidence>
<dbReference type="PANTHER" id="PTHR30336">
    <property type="entry name" value="INNER MEMBRANE PROTEIN, PROBABLE PERMEASE"/>
    <property type="match status" value="1"/>
</dbReference>
<dbReference type="Proteomes" id="UP000635278">
    <property type="component" value="Unassembled WGS sequence"/>
</dbReference>
<reference evidence="2 3" key="1">
    <citation type="journal article" date="2020" name="Int. J. Syst. Evol. Microbiol.">
        <title>Novel acetic acid bacteria from cider fermentations: Acetobacter conturbans sp. nov. and Acetobacter fallax sp. nov.</title>
        <authorList>
            <person name="Sombolestani A.S."/>
            <person name="Cleenwerck I."/>
            <person name="Cnockaert M."/>
            <person name="Borremans W."/>
            <person name="Wieme A.D."/>
            <person name="De Vuyst L."/>
            <person name="Vandamme P."/>
        </authorList>
    </citation>
    <scope>NUCLEOTIDE SEQUENCE [LARGE SCALE GENOMIC DNA]</scope>
    <source>
        <strain evidence="2 3">LMG 30640</strain>
    </source>
</reference>
<dbReference type="Gene3D" id="3.40.50.620">
    <property type="entry name" value="HUPs"/>
    <property type="match status" value="1"/>
</dbReference>